<dbReference type="GO" id="GO:0004175">
    <property type="term" value="F:endopeptidase activity"/>
    <property type="evidence" value="ECO:0007669"/>
    <property type="project" value="UniProtKB-ARBA"/>
</dbReference>
<evidence type="ECO:0000259" key="2">
    <source>
        <dbReference type="Pfam" id="PF02517"/>
    </source>
</evidence>
<dbReference type="PANTHER" id="PTHR36435:SF6">
    <property type="entry name" value="ABORTIVE INFECTION PROTEIN"/>
    <property type="match status" value="1"/>
</dbReference>
<dbReference type="Proteomes" id="UP000391919">
    <property type="component" value="Unassembled WGS sequence"/>
</dbReference>
<feature type="transmembrane region" description="Helical" evidence="1">
    <location>
        <begin position="182"/>
        <end position="197"/>
    </location>
</feature>
<feature type="transmembrane region" description="Helical" evidence="1">
    <location>
        <begin position="125"/>
        <end position="147"/>
    </location>
</feature>
<dbReference type="InterPro" id="IPR003675">
    <property type="entry name" value="Rce1/LyrA-like_dom"/>
</dbReference>
<comment type="caution">
    <text evidence="3">The sequence shown here is derived from an EMBL/GenBank/DDBJ whole genome shotgun (WGS) entry which is preliminary data.</text>
</comment>
<feature type="transmembrane region" description="Helical" evidence="1">
    <location>
        <begin position="7"/>
        <end position="28"/>
    </location>
</feature>
<keyword evidence="1" id="KW-1133">Transmembrane helix</keyword>
<proteinExistence type="predicted"/>
<feature type="transmembrane region" description="Helical" evidence="1">
    <location>
        <begin position="85"/>
        <end position="105"/>
    </location>
</feature>
<evidence type="ECO:0000313" key="3">
    <source>
        <dbReference type="EMBL" id="GER71165.1"/>
    </source>
</evidence>
<dbReference type="InterPro" id="IPR052710">
    <property type="entry name" value="CAAX_protease"/>
</dbReference>
<dbReference type="RefSeq" id="WP_151681002.1">
    <property type="nucleotide sequence ID" value="NZ_BKZQ01000038.1"/>
</dbReference>
<reference evidence="3 4" key="1">
    <citation type="submission" date="2019-09" db="EMBL/GenBank/DDBJ databases">
        <title>Draft genome sequence of Bacillus sp. JC-7.</title>
        <authorList>
            <person name="Tanaka N."/>
            <person name="Shiwa Y."/>
            <person name="Fujita N."/>
            <person name="Tanasupawat S."/>
        </authorList>
    </citation>
    <scope>NUCLEOTIDE SEQUENCE [LARGE SCALE GENOMIC DNA]</scope>
    <source>
        <strain evidence="3 4">JC-7</strain>
    </source>
</reference>
<evidence type="ECO:0000256" key="1">
    <source>
        <dbReference type="SAM" id="Phobius"/>
    </source>
</evidence>
<gene>
    <name evidence="3" type="primary">ydiL</name>
    <name evidence="3" type="ORF">BpJC7_24680</name>
</gene>
<keyword evidence="1" id="KW-0472">Membrane</keyword>
<dbReference type="PANTHER" id="PTHR36435">
    <property type="entry name" value="SLR1288 PROTEIN"/>
    <property type="match status" value="1"/>
</dbReference>
<dbReference type="AlphaFoldDB" id="A0A5J4JKF3"/>
<evidence type="ECO:0000313" key="4">
    <source>
        <dbReference type="Proteomes" id="UP000391919"/>
    </source>
</evidence>
<dbReference type="EMBL" id="BKZQ01000038">
    <property type="protein sequence ID" value="GER71165.1"/>
    <property type="molecule type" value="Genomic_DNA"/>
</dbReference>
<dbReference type="Pfam" id="PF02517">
    <property type="entry name" value="Rce1-like"/>
    <property type="match status" value="1"/>
</dbReference>
<keyword evidence="1" id="KW-0812">Transmembrane</keyword>
<keyword evidence="4" id="KW-1185">Reference proteome</keyword>
<dbReference type="GO" id="GO:0080120">
    <property type="term" value="P:CAAX-box protein maturation"/>
    <property type="evidence" value="ECO:0007669"/>
    <property type="project" value="UniProtKB-ARBA"/>
</dbReference>
<feature type="domain" description="CAAX prenyl protease 2/Lysostaphin resistance protein A-like" evidence="2">
    <location>
        <begin position="128"/>
        <end position="215"/>
    </location>
</feature>
<feature type="transmembrane region" description="Helical" evidence="1">
    <location>
        <begin position="159"/>
        <end position="176"/>
    </location>
</feature>
<name>A0A5J4JKF3_9BACI</name>
<protein>
    <submittedName>
        <fullName evidence="3">Membrane peptidase YdiL</fullName>
    </submittedName>
</protein>
<accession>A0A5J4JKF3</accession>
<feature type="transmembrane region" description="Helical" evidence="1">
    <location>
        <begin position="48"/>
        <end position="65"/>
    </location>
</feature>
<organism evidence="3 4">
    <name type="scientific">Weizmannia acidilactici</name>
    <dbReference type="NCBI Taxonomy" id="2607726"/>
    <lineage>
        <taxon>Bacteria</taxon>
        <taxon>Bacillati</taxon>
        <taxon>Bacillota</taxon>
        <taxon>Bacilli</taxon>
        <taxon>Bacillales</taxon>
        <taxon>Bacillaceae</taxon>
        <taxon>Heyndrickxia</taxon>
    </lineage>
</organism>
<sequence length="243" mass="27360">MKKEYVYILVTYVLMLLSNIIGYPMLYWAGVNLFHEPPASMKTLTPPLWTVLSFIVGLIIVLHFLRRAAKNEMNRAEVLPAGPSALWAVYGVFLCFFAQIVAAKIESLFGIPQSSNNTQQIMVLIERFPLVILISSIAGPILEEIVFRKIIFGTLRRRFSFIVSGVVSSVIFGLAHTEISHLFLYSLLGLALAFLYEKTKRITVSMFAHVSMNTIVVVMQLLYPSVQQTLQFQDFHSLIGGLI</sequence>